<evidence type="ECO:0000313" key="6">
    <source>
        <dbReference type="EMBL" id="XBS22396.1"/>
    </source>
</evidence>
<sequence length="226" mass="24971">MTNFSKLSIVVPVGPDDQVWPQLLNELAVFGSEAEIILSACQPRSADSDLPNNANWLCGVPGRAHQLNAGAKQATRELVWFVHADTRLSEDVVTAVGDFIAKGGQILGYFRLRFAGDGPCLTRLNAAAANLRSRFFGLPFGDQGFIIRKTLFEQLQGFDQAVSLGEDLDFAVRVKAAGFSLRELPAVLVTSARRYQQQGWLATTVRHICLTWQLNRQAKQRLESVR</sequence>
<dbReference type="GO" id="GO:0016757">
    <property type="term" value="F:glycosyltransferase activity"/>
    <property type="evidence" value="ECO:0007669"/>
    <property type="project" value="UniProtKB-KW"/>
</dbReference>
<keyword evidence="3" id="KW-0328">Glycosyltransferase</keyword>
<dbReference type="RefSeq" id="WP_305908623.1">
    <property type="nucleotide sequence ID" value="NZ_CP157743.1"/>
</dbReference>
<dbReference type="PANTHER" id="PTHR43646:SF2">
    <property type="entry name" value="GLYCOSYLTRANSFERASE 2-LIKE DOMAIN-CONTAINING PROTEIN"/>
    <property type="match status" value="1"/>
</dbReference>
<dbReference type="Proteomes" id="UP001225378">
    <property type="component" value="Chromosome"/>
</dbReference>
<evidence type="ECO:0000256" key="3">
    <source>
        <dbReference type="ARBA" id="ARBA00022676"/>
    </source>
</evidence>
<reference evidence="6 7" key="1">
    <citation type="journal article" date="2024" name="Microbiology">
        <title>Methylomarinum rosea sp. nov., a novel halophilic methanotrophic bacterium from the hypersaline Lake Elton.</title>
        <authorList>
            <person name="Suleimanov R.Z."/>
            <person name="Oshkin I.Y."/>
            <person name="Danilova O.V."/>
            <person name="Suzina N.E."/>
            <person name="Dedysh S.N."/>
        </authorList>
    </citation>
    <scope>NUCLEOTIDE SEQUENCE [LARGE SCALE GENOMIC DNA]</scope>
    <source>
        <strain evidence="6 7">Ch1-1</strain>
    </source>
</reference>
<dbReference type="InterPro" id="IPR026461">
    <property type="entry name" value="Trfase_2_rSAM/seldom_assoc"/>
</dbReference>
<evidence type="ECO:0000256" key="5">
    <source>
        <dbReference type="ARBA" id="ARBA00023136"/>
    </source>
</evidence>
<keyword evidence="2" id="KW-1003">Cell membrane</keyword>
<name>A0AAU7NZD2_9GAMM</name>
<dbReference type="NCBIfam" id="TIGR04283">
    <property type="entry name" value="glyco_like_mftF"/>
    <property type="match status" value="1"/>
</dbReference>
<comment type="subcellular location">
    <subcellularLocation>
        <location evidence="1">Cell membrane</location>
    </subcellularLocation>
</comment>
<dbReference type="EMBL" id="CP157743">
    <property type="protein sequence ID" value="XBS22396.1"/>
    <property type="molecule type" value="Genomic_DNA"/>
</dbReference>
<protein>
    <submittedName>
        <fullName evidence="6">TIGR04283 family arsenosugar biosynthesis glycosyltransferase</fullName>
    </submittedName>
</protein>
<dbReference type="PANTHER" id="PTHR43646">
    <property type="entry name" value="GLYCOSYLTRANSFERASE"/>
    <property type="match status" value="1"/>
</dbReference>
<organism evidence="6 7">
    <name type="scientific">Methylomarinum roseum</name>
    <dbReference type="NCBI Taxonomy" id="3067653"/>
    <lineage>
        <taxon>Bacteria</taxon>
        <taxon>Pseudomonadati</taxon>
        <taxon>Pseudomonadota</taxon>
        <taxon>Gammaproteobacteria</taxon>
        <taxon>Methylococcales</taxon>
        <taxon>Methylococcaceae</taxon>
        <taxon>Methylomarinum</taxon>
    </lineage>
</organism>
<dbReference type="KEGG" id="mech:Q9L42_009770"/>
<dbReference type="GO" id="GO:0005886">
    <property type="term" value="C:plasma membrane"/>
    <property type="evidence" value="ECO:0007669"/>
    <property type="project" value="UniProtKB-SubCell"/>
</dbReference>
<gene>
    <name evidence="6" type="ORF">Q9L42_009770</name>
</gene>
<evidence type="ECO:0000256" key="1">
    <source>
        <dbReference type="ARBA" id="ARBA00004236"/>
    </source>
</evidence>
<dbReference type="Gene3D" id="3.90.550.10">
    <property type="entry name" value="Spore Coat Polysaccharide Biosynthesis Protein SpsA, Chain A"/>
    <property type="match status" value="1"/>
</dbReference>
<keyword evidence="7" id="KW-1185">Reference proteome</keyword>
<dbReference type="InterPro" id="IPR029044">
    <property type="entry name" value="Nucleotide-diphossugar_trans"/>
</dbReference>
<proteinExistence type="predicted"/>
<evidence type="ECO:0000313" key="7">
    <source>
        <dbReference type="Proteomes" id="UP001225378"/>
    </source>
</evidence>
<accession>A0AAU7NZD2</accession>
<keyword evidence="4" id="KW-0808">Transferase</keyword>
<evidence type="ECO:0000256" key="4">
    <source>
        <dbReference type="ARBA" id="ARBA00022679"/>
    </source>
</evidence>
<dbReference type="SUPFAM" id="SSF53448">
    <property type="entry name" value="Nucleotide-diphospho-sugar transferases"/>
    <property type="match status" value="1"/>
</dbReference>
<dbReference type="AlphaFoldDB" id="A0AAU7NZD2"/>
<evidence type="ECO:0000256" key="2">
    <source>
        <dbReference type="ARBA" id="ARBA00022475"/>
    </source>
</evidence>
<keyword evidence="5" id="KW-0472">Membrane</keyword>